<comment type="caution">
    <text evidence="1">The sequence shown here is derived from an EMBL/GenBank/DDBJ whole genome shotgun (WGS) entry which is preliminary data.</text>
</comment>
<reference evidence="1 2" key="1">
    <citation type="submission" date="2021-04" db="EMBL/GenBank/DDBJ databases">
        <authorList>
            <person name="Tang X."/>
            <person name="Zhou X."/>
            <person name="Chen X."/>
            <person name="Cernava T."/>
            <person name="Zhang C."/>
        </authorList>
    </citation>
    <scope>NUCLEOTIDE SEQUENCE [LARGE SCALE GENOMIC DNA]</scope>
    <source>
        <strain evidence="1 2">BH-SS-21</strain>
    </source>
</reference>
<gene>
    <name evidence="1" type="ORF">J8N05_19000</name>
</gene>
<evidence type="ECO:0008006" key="3">
    <source>
        <dbReference type="Google" id="ProtNLM"/>
    </source>
</evidence>
<dbReference type="Proteomes" id="UP000677413">
    <property type="component" value="Unassembled WGS sequence"/>
</dbReference>
<proteinExistence type="predicted"/>
<evidence type="ECO:0000313" key="1">
    <source>
        <dbReference type="EMBL" id="MBQ0850279.1"/>
    </source>
</evidence>
<keyword evidence="2" id="KW-1185">Reference proteome</keyword>
<dbReference type="EMBL" id="JAGPYQ010000001">
    <property type="protein sequence ID" value="MBQ0850279.1"/>
    <property type="molecule type" value="Genomic_DNA"/>
</dbReference>
<organism evidence="1 2">
    <name type="scientific">Streptomyces liliiviolaceus</name>
    <dbReference type="NCBI Taxonomy" id="2823109"/>
    <lineage>
        <taxon>Bacteria</taxon>
        <taxon>Bacillati</taxon>
        <taxon>Actinomycetota</taxon>
        <taxon>Actinomycetes</taxon>
        <taxon>Kitasatosporales</taxon>
        <taxon>Streptomycetaceae</taxon>
        <taxon>Streptomyces</taxon>
    </lineage>
</organism>
<sequence length="184" mass="20679">MSSTMLLTERWPVLDRHEQAAAWLTIWTDVGRAPRTIDGLQPGPGRVLADVRAREHRSGRRDRSHIALYLSELSSLPHRWGANVISIDSGVGLANSTIQQRLVPVRLFLDFLMEEGLWDSDPVGRGRYTPGRRNGGRQRGLVPRLTKLPWIPGEQHWLSVLEVAKTRVRPGSSGSASRRTHMPD</sequence>
<dbReference type="RefSeq" id="WP_210884317.1">
    <property type="nucleotide sequence ID" value="NZ_JAGPYQ010000001.1"/>
</dbReference>
<dbReference type="AlphaFoldDB" id="A0A940XQQ6"/>
<evidence type="ECO:0000313" key="2">
    <source>
        <dbReference type="Proteomes" id="UP000677413"/>
    </source>
</evidence>
<name>A0A940XQQ6_9ACTN</name>
<accession>A0A940XQQ6</accession>
<protein>
    <recommendedName>
        <fullName evidence="3">Integrase</fullName>
    </recommendedName>
</protein>